<dbReference type="Proteomes" id="UP001213972">
    <property type="component" value="Chromosome"/>
</dbReference>
<evidence type="ECO:0000313" key="2">
    <source>
        <dbReference type="Proteomes" id="UP001213972"/>
    </source>
</evidence>
<accession>A0AAJ6B304</accession>
<dbReference type="AlphaFoldDB" id="A0AAJ6B304"/>
<organism evidence="1 2">
    <name type="scientific">Candidatus Microbacterium phytovorans</name>
    <dbReference type="NCBI Taxonomy" id="3121374"/>
    <lineage>
        <taxon>Bacteria</taxon>
        <taxon>Bacillati</taxon>
        <taxon>Actinomycetota</taxon>
        <taxon>Actinomycetes</taxon>
        <taxon>Micrococcales</taxon>
        <taxon>Microbacteriaceae</taxon>
        <taxon>Microbacterium</taxon>
    </lineage>
</organism>
<reference evidence="1" key="1">
    <citation type="submission" date="2023-03" db="EMBL/GenBank/DDBJ databases">
        <title>Andean soil-derived lignocellulolytic bacterial consortium as a source of novel taxa and putative plastic-active enzymes.</title>
        <authorList>
            <person name="Diaz-Garcia L."/>
            <person name="Chuvochina M."/>
            <person name="Feuerriegel G."/>
            <person name="Bunk B."/>
            <person name="Sproer C."/>
            <person name="Streit W.R."/>
            <person name="Rodriguez L.M."/>
            <person name="Overmann J."/>
            <person name="Jimenez D.J."/>
        </authorList>
    </citation>
    <scope>NUCLEOTIDE SEQUENCE</scope>
    <source>
        <strain evidence="1">MAG 4610</strain>
    </source>
</reference>
<protein>
    <submittedName>
        <fullName evidence="1">Uncharacterized protein</fullName>
    </submittedName>
</protein>
<gene>
    <name evidence="1" type="ORF">P0Y48_08580</name>
</gene>
<sequence length="79" mass="8915">MSDVILVPAVFRCPDHDNHELLTARVREQVDREAEWFSERSSEVFRVSVVCPGGASDAMPHRRIYDGTWSRAVSASRVA</sequence>
<dbReference type="EMBL" id="CP119321">
    <property type="protein sequence ID" value="WEK12532.1"/>
    <property type="molecule type" value="Genomic_DNA"/>
</dbReference>
<proteinExistence type="predicted"/>
<evidence type="ECO:0000313" key="1">
    <source>
        <dbReference type="EMBL" id="WEK12532.1"/>
    </source>
</evidence>
<name>A0AAJ6B304_9MICO</name>